<accession>A0ABN7UL22</accession>
<dbReference type="Proteomes" id="UP000789901">
    <property type="component" value="Unassembled WGS sequence"/>
</dbReference>
<protein>
    <submittedName>
        <fullName evidence="1">13442_t:CDS:1</fullName>
    </submittedName>
</protein>
<reference evidence="1 2" key="1">
    <citation type="submission" date="2021-06" db="EMBL/GenBank/DDBJ databases">
        <authorList>
            <person name="Kallberg Y."/>
            <person name="Tangrot J."/>
            <person name="Rosling A."/>
        </authorList>
    </citation>
    <scope>NUCLEOTIDE SEQUENCE [LARGE SCALE GENOMIC DNA]</scope>
    <source>
        <strain evidence="1 2">120-4 pot B 10/14</strain>
    </source>
</reference>
<comment type="caution">
    <text evidence="1">The sequence shown here is derived from an EMBL/GenBank/DDBJ whole genome shotgun (WGS) entry which is preliminary data.</text>
</comment>
<dbReference type="EMBL" id="CAJVQB010003237">
    <property type="protein sequence ID" value="CAG8602079.1"/>
    <property type="molecule type" value="Genomic_DNA"/>
</dbReference>
<organism evidence="1 2">
    <name type="scientific">Gigaspora margarita</name>
    <dbReference type="NCBI Taxonomy" id="4874"/>
    <lineage>
        <taxon>Eukaryota</taxon>
        <taxon>Fungi</taxon>
        <taxon>Fungi incertae sedis</taxon>
        <taxon>Mucoromycota</taxon>
        <taxon>Glomeromycotina</taxon>
        <taxon>Glomeromycetes</taxon>
        <taxon>Diversisporales</taxon>
        <taxon>Gigasporaceae</taxon>
        <taxon>Gigaspora</taxon>
    </lineage>
</organism>
<keyword evidence="2" id="KW-1185">Reference proteome</keyword>
<feature type="non-terminal residue" evidence="1">
    <location>
        <position position="1"/>
    </location>
</feature>
<sequence>TGFWGKDRPQLLGKNTRSQLLDEDTNYRYWKQEVIEHYQRIISIHKKEKQDQSYITVPKNEKTMLKESKNKIYIIGAPKKKQTFK</sequence>
<evidence type="ECO:0000313" key="2">
    <source>
        <dbReference type="Proteomes" id="UP000789901"/>
    </source>
</evidence>
<evidence type="ECO:0000313" key="1">
    <source>
        <dbReference type="EMBL" id="CAG8602079.1"/>
    </source>
</evidence>
<gene>
    <name evidence="1" type="ORF">GMARGA_LOCUS6935</name>
</gene>
<name>A0ABN7UL22_GIGMA</name>
<proteinExistence type="predicted"/>